<name>A0A1H8KAH8_9ACTN</name>
<evidence type="ECO:0000256" key="1">
    <source>
        <dbReference type="ARBA" id="ARBA00022450"/>
    </source>
</evidence>
<dbReference type="EMBL" id="FODD01000012">
    <property type="protein sequence ID" value="SEN89924.1"/>
    <property type="molecule type" value="Genomic_DNA"/>
</dbReference>
<dbReference type="PROSITE" id="PS00012">
    <property type="entry name" value="PHOSPHOPANTETHEINE"/>
    <property type="match status" value="1"/>
</dbReference>
<dbReference type="GO" id="GO:0043041">
    <property type="term" value="P:amino acid activation for nonribosomal peptide biosynthetic process"/>
    <property type="evidence" value="ECO:0007669"/>
    <property type="project" value="TreeGrafter"/>
</dbReference>
<evidence type="ECO:0000256" key="2">
    <source>
        <dbReference type="ARBA" id="ARBA00022553"/>
    </source>
</evidence>
<dbReference type="PROSITE" id="PS00455">
    <property type="entry name" value="AMP_BINDING"/>
    <property type="match status" value="1"/>
</dbReference>
<dbReference type="Pfam" id="PF13193">
    <property type="entry name" value="AMP-binding_C"/>
    <property type="match status" value="1"/>
</dbReference>
<dbReference type="Pfam" id="PF00501">
    <property type="entry name" value="AMP-binding"/>
    <property type="match status" value="1"/>
</dbReference>
<dbReference type="GO" id="GO:0005737">
    <property type="term" value="C:cytoplasm"/>
    <property type="evidence" value="ECO:0007669"/>
    <property type="project" value="TreeGrafter"/>
</dbReference>
<dbReference type="InterPro" id="IPR036736">
    <property type="entry name" value="ACP-like_sf"/>
</dbReference>
<dbReference type="PROSITE" id="PS50075">
    <property type="entry name" value="CARRIER"/>
    <property type="match status" value="1"/>
</dbReference>
<dbReference type="AlphaFoldDB" id="A0A1H8KAH8"/>
<sequence>MSDDLTARFLRAAADHPHRVAVRAQDGALDFAELDARTAGLAATLAAHGAGRGSRVGVHLRRTTDLLVALLAVWRAGAAYVPLDPAYPAERLAFLAADAGVALVISADDAPAVPAGLVIVRPGSRTGGPVPQVTSLPGDPAYVIHTSGSTGPAKGVEVSRGSAAFLVAALEGIGAYRPEPAVVAWNASVSFDASVQQWARVCRGDTVVVLSDDERGDPSRLAAVVAEFGVTDLDLTPSHWELLRETLAGRSALRLFMGGEPVPERTWREIEAAGITALNLYGPTECTVDATAAWIGGPGPHIGRALPGVGARILDAGLRPVAEGETGELYLAGPGVALGYTGRAALTAQRFTADPAGPAGGRMYRTGDLARQRADGALEFVGRSDRQVKLRGFRIEPGEIENALRIDPDVRDTAVDVKEFAPGDRRLIAYVTGGAGLSPQDVRRRLEARLPAHMVPSEVVALAAMPLTPSGKTDYRALPVPESRPEPRPAAAAGDRAAAVPGSPEPLLLEQVAEVWRTVLGVSDVGPSDDFLLLGGHSLAALRVVHTLRRTLGVGLQLRHLLDARDLADFTESVRAAMAAGPATTRPSLPRRTTQDAT</sequence>
<evidence type="ECO:0000313" key="5">
    <source>
        <dbReference type="EMBL" id="SEN89924.1"/>
    </source>
</evidence>
<feature type="compositionally biased region" description="Low complexity" evidence="3">
    <location>
        <begin position="489"/>
        <end position="499"/>
    </location>
</feature>
<feature type="region of interest" description="Disordered" evidence="3">
    <location>
        <begin position="579"/>
        <end position="598"/>
    </location>
</feature>
<feature type="compositionally biased region" description="Polar residues" evidence="3">
    <location>
        <begin position="585"/>
        <end position="598"/>
    </location>
</feature>
<organism evidence="5 6">
    <name type="scientific">Actinacidiphila rubida</name>
    <dbReference type="NCBI Taxonomy" id="310780"/>
    <lineage>
        <taxon>Bacteria</taxon>
        <taxon>Bacillati</taxon>
        <taxon>Actinomycetota</taxon>
        <taxon>Actinomycetes</taxon>
        <taxon>Kitasatosporales</taxon>
        <taxon>Streptomycetaceae</taxon>
        <taxon>Actinacidiphila</taxon>
    </lineage>
</organism>
<dbReference type="SUPFAM" id="SSF47336">
    <property type="entry name" value="ACP-like"/>
    <property type="match status" value="1"/>
</dbReference>
<protein>
    <submittedName>
        <fullName evidence="5">Amino acid adenylation domain-containing protein</fullName>
    </submittedName>
</protein>
<feature type="domain" description="Carrier" evidence="4">
    <location>
        <begin position="503"/>
        <end position="578"/>
    </location>
</feature>
<dbReference type="NCBIfam" id="TIGR01733">
    <property type="entry name" value="AA-adenyl-dom"/>
    <property type="match status" value="1"/>
</dbReference>
<dbReference type="RefSeq" id="WP_069464738.1">
    <property type="nucleotide sequence ID" value="NZ_FODD01000012.1"/>
</dbReference>
<dbReference type="Gene3D" id="3.30.300.30">
    <property type="match status" value="1"/>
</dbReference>
<keyword evidence="1" id="KW-0596">Phosphopantetheine</keyword>
<dbReference type="Proteomes" id="UP000181951">
    <property type="component" value="Unassembled WGS sequence"/>
</dbReference>
<dbReference type="Gene3D" id="1.10.1200.10">
    <property type="entry name" value="ACP-like"/>
    <property type="match status" value="1"/>
</dbReference>
<dbReference type="InterPro" id="IPR042099">
    <property type="entry name" value="ANL_N_sf"/>
</dbReference>
<dbReference type="InterPro" id="IPR010071">
    <property type="entry name" value="AA_adenyl_dom"/>
</dbReference>
<dbReference type="OrthoDB" id="2472181at2"/>
<evidence type="ECO:0000313" key="6">
    <source>
        <dbReference type="Proteomes" id="UP000181951"/>
    </source>
</evidence>
<dbReference type="CDD" id="cd05930">
    <property type="entry name" value="A_NRPS"/>
    <property type="match status" value="1"/>
</dbReference>
<dbReference type="InterPro" id="IPR009081">
    <property type="entry name" value="PP-bd_ACP"/>
</dbReference>
<dbReference type="InterPro" id="IPR025110">
    <property type="entry name" value="AMP-bd_C"/>
</dbReference>
<dbReference type="GO" id="GO:0031177">
    <property type="term" value="F:phosphopantetheine binding"/>
    <property type="evidence" value="ECO:0007669"/>
    <property type="project" value="TreeGrafter"/>
</dbReference>
<dbReference type="InterPro" id="IPR006162">
    <property type="entry name" value="Ppantetheine_attach_site"/>
</dbReference>
<dbReference type="InterPro" id="IPR020845">
    <property type="entry name" value="AMP-binding_CS"/>
</dbReference>
<gene>
    <name evidence="5" type="ORF">SAMN05216267_101292</name>
</gene>
<reference evidence="5 6" key="1">
    <citation type="submission" date="2016-10" db="EMBL/GenBank/DDBJ databases">
        <authorList>
            <person name="de Groot N.N."/>
        </authorList>
    </citation>
    <scope>NUCLEOTIDE SEQUENCE [LARGE SCALE GENOMIC DNA]</scope>
    <source>
        <strain evidence="5 6">CGMCC 4.2026</strain>
    </source>
</reference>
<dbReference type="InterPro" id="IPR045851">
    <property type="entry name" value="AMP-bd_C_sf"/>
</dbReference>
<evidence type="ECO:0000256" key="3">
    <source>
        <dbReference type="SAM" id="MobiDB-lite"/>
    </source>
</evidence>
<dbReference type="SUPFAM" id="SSF56801">
    <property type="entry name" value="Acetyl-CoA synthetase-like"/>
    <property type="match status" value="1"/>
</dbReference>
<evidence type="ECO:0000259" key="4">
    <source>
        <dbReference type="PROSITE" id="PS50075"/>
    </source>
</evidence>
<dbReference type="PANTHER" id="PTHR45527">
    <property type="entry name" value="NONRIBOSOMAL PEPTIDE SYNTHETASE"/>
    <property type="match status" value="1"/>
</dbReference>
<dbReference type="PANTHER" id="PTHR45527:SF1">
    <property type="entry name" value="FATTY ACID SYNTHASE"/>
    <property type="match status" value="1"/>
</dbReference>
<keyword evidence="6" id="KW-1185">Reference proteome</keyword>
<dbReference type="Pfam" id="PF00550">
    <property type="entry name" value="PP-binding"/>
    <property type="match status" value="1"/>
</dbReference>
<dbReference type="InterPro" id="IPR000873">
    <property type="entry name" value="AMP-dep_synth/lig_dom"/>
</dbReference>
<accession>A0A1H8KAH8</accession>
<proteinExistence type="predicted"/>
<dbReference type="Gene3D" id="3.40.50.12780">
    <property type="entry name" value="N-terminal domain of ligase-like"/>
    <property type="match status" value="1"/>
</dbReference>
<dbReference type="GO" id="GO:0044550">
    <property type="term" value="P:secondary metabolite biosynthetic process"/>
    <property type="evidence" value="ECO:0007669"/>
    <property type="project" value="TreeGrafter"/>
</dbReference>
<keyword evidence="2" id="KW-0597">Phosphoprotein</keyword>
<dbReference type="STRING" id="310780.SAMN05216267_101292"/>
<feature type="region of interest" description="Disordered" evidence="3">
    <location>
        <begin position="473"/>
        <end position="499"/>
    </location>
</feature>